<feature type="disulfide bond" evidence="2">
    <location>
        <begin position="135"/>
        <end position="144"/>
    </location>
</feature>
<evidence type="ECO:0000259" key="3">
    <source>
        <dbReference type="PROSITE" id="PS50022"/>
    </source>
</evidence>
<evidence type="ECO:0000313" key="6">
    <source>
        <dbReference type="Proteomes" id="UP000887567"/>
    </source>
</evidence>
<dbReference type="OrthoDB" id="5986321at2759"/>
<dbReference type="Gene3D" id="2.60.120.260">
    <property type="entry name" value="Galactose-binding domain-like"/>
    <property type="match status" value="1"/>
</dbReference>
<feature type="domain" description="F5/8 type C" evidence="3">
    <location>
        <begin position="149"/>
        <end position="292"/>
    </location>
</feature>
<comment type="similarity">
    <text evidence="1">Belongs to the EGF domain peptide family.</text>
</comment>
<dbReference type="GeneID" id="110236899"/>
<dbReference type="PROSITE" id="PS01186">
    <property type="entry name" value="EGF_2"/>
    <property type="match status" value="1"/>
</dbReference>
<dbReference type="CDD" id="cd00054">
    <property type="entry name" value="EGF_CA"/>
    <property type="match status" value="1"/>
</dbReference>
<dbReference type="Gene3D" id="2.10.25.10">
    <property type="entry name" value="Laminin"/>
    <property type="match status" value="1"/>
</dbReference>
<dbReference type="AlphaFoldDB" id="A0A913X2Z9"/>
<comment type="caution">
    <text evidence="2">Lacks conserved residue(s) required for the propagation of feature annotation.</text>
</comment>
<feature type="disulfide bond" evidence="2">
    <location>
        <begin position="116"/>
        <end position="133"/>
    </location>
</feature>
<dbReference type="PROSITE" id="PS50022">
    <property type="entry name" value="FA58C_3"/>
    <property type="match status" value="1"/>
</dbReference>
<keyword evidence="2" id="KW-1015">Disulfide bond</keyword>
<dbReference type="RefSeq" id="XP_020898117.2">
    <property type="nucleotide sequence ID" value="XM_021042458.2"/>
</dbReference>
<keyword evidence="2" id="KW-0245">EGF-like domain</keyword>
<protein>
    <recommendedName>
        <fullName evidence="7">EGF-like repeat and discoidin I-like domain-containing protein 3</fullName>
    </recommendedName>
</protein>
<dbReference type="SMART" id="SM00181">
    <property type="entry name" value="EGF"/>
    <property type="match status" value="1"/>
</dbReference>
<dbReference type="PROSITE" id="PS01286">
    <property type="entry name" value="FA58C_2"/>
    <property type="match status" value="1"/>
</dbReference>
<dbReference type="Proteomes" id="UP000887567">
    <property type="component" value="Unplaced"/>
</dbReference>
<evidence type="ECO:0000256" key="2">
    <source>
        <dbReference type="PROSITE-ProRule" id="PRU00076"/>
    </source>
</evidence>
<dbReference type="SUPFAM" id="SSF57196">
    <property type="entry name" value="EGF/Laminin"/>
    <property type="match status" value="1"/>
</dbReference>
<dbReference type="InterPro" id="IPR000421">
    <property type="entry name" value="FA58C"/>
</dbReference>
<reference evidence="5" key="1">
    <citation type="submission" date="2022-11" db="UniProtKB">
        <authorList>
            <consortium name="EnsemblMetazoa"/>
        </authorList>
    </citation>
    <scope>IDENTIFICATION</scope>
</reference>
<dbReference type="PANTHER" id="PTHR24543">
    <property type="entry name" value="MULTICOPPER OXIDASE-RELATED"/>
    <property type="match status" value="1"/>
</dbReference>
<organism evidence="5 6">
    <name type="scientific">Exaiptasia diaphana</name>
    <name type="common">Tropical sea anemone</name>
    <name type="synonym">Aiptasia pulchella</name>
    <dbReference type="NCBI Taxonomy" id="2652724"/>
    <lineage>
        <taxon>Eukaryota</taxon>
        <taxon>Metazoa</taxon>
        <taxon>Cnidaria</taxon>
        <taxon>Anthozoa</taxon>
        <taxon>Hexacorallia</taxon>
        <taxon>Actiniaria</taxon>
        <taxon>Aiptasiidae</taxon>
        <taxon>Exaiptasia</taxon>
    </lineage>
</organism>
<evidence type="ECO:0008006" key="7">
    <source>
        <dbReference type="Google" id="ProtNLM"/>
    </source>
</evidence>
<dbReference type="PROSITE" id="PS50026">
    <property type="entry name" value="EGF_3"/>
    <property type="match status" value="1"/>
</dbReference>
<dbReference type="SUPFAM" id="SSF49785">
    <property type="entry name" value="Galactose-binding domain-like"/>
    <property type="match status" value="1"/>
</dbReference>
<dbReference type="InterPro" id="IPR000742">
    <property type="entry name" value="EGF"/>
</dbReference>
<dbReference type="PANTHER" id="PTHR24543:SF291">
    <property type="entry name" value="SMOKE ALARM, ISOFORM D"/>
    <property type="match status" value="1"/>
</dbReference>
<dbReference type="PROSITE" id="PS01285">
    <property type="entry name" value="FA58C_1"/>
    <property type="match status" value="1"/>
</dbReference>
<sequence>MFLLNGAQLSSCHSAYPPNYDREKGILFDFFPAQKRTLPKRTMKKTKYVKDNMDCVFECMGVHWCRSINFKIASRANGLHACQLLSSEQFSGKKYMGPNEAYNHYSVKNPCQETPCRNGGKCFFQENRQHYDCQCNEGFDGEHCEKGRCNDALGMESNAIPDSKITASSYSASYLPSYARLNAALGNGGWTANPNTLGDWIQVDLSKVTRITAIATQGRQGSSYWVKTYSLQYSDDGTNFKDYEGGKTLPGNSEGSTVVKTNLDPAIAARYIRLLPKTYHNHMILRMELYGCQI</sequence>
<accession>A0A913X2Z9</accession>
<evidence type="ECO:0000313" key="5">
    <source>
        <dbReference type="EnsemblMetazoa" id="XP_020898117.2"/>
    </source>
</evidence>
<feature type="domain" description="EGF-like" evidence="4">
    <location>
        <begin position="107"/>
        <end position="145"/>
    </location>
</feature>
<dbReference type="PROSITE" id="PS00022">
    <property type="entry name" value="EGF_1"/>
    <property type="match status" value="1"/>
</dbReference>
<dbReference type="InterPro" id="IPR008979">
    <property type="entry name" value="Galactose-bd-like_sf"/>
</dbReference>
<evidence type="ECO:0000256" key="1">
    <source>
        <dbReference type="ARBA" id="ARBA00006373"/>
    </source>
</evidence>
<dbReference type="Pfam" id="PF00008">
    <property type="entry name" value="EGF"/>
    <property type="match status" value="1"/>
</dbReference>
<proteinExistence type="inferred from homology"/>
<dbReference type="CDD" id="cd00057">
    <property type="entry name" value="FA58C"/>
    <property type="match status" value="1"/>
</dbReference>
<dbReference type="Pfam" id="PF00754">
    <property type="entry name" value="F5_F8_type_C"/>
    <property type="match status" value="1"/>
</dbReference>
<dbReference type="FunFam" id="2.60.120.260:FF:000016">
    <property type="entry name" value="Contactin-associated protein-like 4 isoform 1"/>
    <property type="match status" value="1"/>
</dbReference>
<dbReference type="EnsemblMetazoa" id="XM_021042458.2">
    <property type="protein sequence ID" value="XP_020898117.2"/>
    <property type="gene ID" value="LOC110236899"/>
</dbReference>
<dbReference type="SMART" id="SM00231">
    <property type="entry name" value="FA58C"/>
    <property type="match status" value="1"/>
</dbReference>
<dbReference type="KEGG" id="epa:110236899"/>
<keyword evidence="6" id="KW-1185">Reference proteome</keyword>
<name>A0A913X2Z9_EXADI</name>
<evidence type="ECO:0000259" key="4">
    <source>
        <dbReference type="PROSITE" id="PS50026"/>
    </source>
</evidence>